<dbReference type="OMA" id="KDNENIW"/>
<keyword evidence="13" id="KW-0407">Ion channel</keyword>
<feature type="transmembrane region" description="Helical" evidence="17">
    <location>
        <begin position="375"/>
        <end position="397"/>
    </location>
</feature>
<evidence type="ECO:0000256" key="13">
    <source>
        <dbReference type="ARBA" id="ARBA00023303"/>
    </source>
</evidence>
<keyword evidence="11" id="KW-0406">Ion transport</keyword>
<feature type="transmembrane region" description="Helical" evidence="17">
    <location>
        <begin position="455"/>
        <end position="472"/>
    </location>
</feature>
<keyword evidence="12 17" id="KW-0472">Membrane</keyword>
<keyword evidence="2" id="KW-0813">Transport</keyword>
<protein>
    <recommendedName>
        <fullName evidence="18">Ion transport domain-containing protein</fullName>
    </recommendedName>
</protein>
<dbReference type="InterPro" id="IPR005821">
    <property type="entry name" value="Ion_trans_dom"/>
</dbReference>
<feature type="transmembrane region" description="Helical" evidence="17">
    <location>
        <begin position="478"/>
        <end position="497"/>
    </location>
</feature>
<evidence type="ECO:0000256" key="15">
    <source>
        <dbReference type="PROSITE-ProRule" id="PRU00023"/>
    </source>
</evidence>
<keyword evidence="7" id="KW-0677">Repeat</keyword>
<dbReference type="Gene3D" id="1.25.40.20">
    <property type="entry name" value="Ankyrin repeat-containing domain"/>
    <property type="match status" value="1"/>
</dbReference>
<feature type="repeat" description="ANK" evidence="15">
    <location>
        <begin position="142"/>
        <end position="174"/>
    </location>
</feature>
<evidence type="ECO:0000256" key="12">
    <source>
        <dbReference type="ARBA" id="ARBA00023136"/>
    </source>
</evidence>
<feature type="domain" description="Ion transport" evidence="18">
    <location>
        <begin position="380"/>
        <end position="627"/>
    </location>
</feature>
<feature type="transmembrane region" description="Helical" evidence="17">
    <location>
        <begin position="518"/>
        <end position="539"/>
    </location>
</feature>
<gene>
    <name evidence="19" type="ORF">OJAV_G00133040</name>
</gene>
<dbReference type="GO" id="GO:0005262">
    <property type="term" value="F:calcium channel activity"/>
    <property type="evidence" value="ECO:0007669"/>
    <property type="project" value="UniProtKB-KW"/>
</dbReference>
<keyword evidence="6 17" id="KW-0812">Transmembrane</keyword>
<keyword evidence="5" id="KW-0107">Calcium channel</keyword>
<evidence type="ECO:0000256" key="5">
    <source>
        <dbReference type="ARBA" id="ARBA00022673"/>
    </source>
</evidence>
<feature type="transmembrane region" description="Helical" evidence="17">
    <location>
        <begin position="417"/>
        <end position="435"/>
    </location>
</feature>
<evidence type="ECO:0000256" key="3">
    <source>
        <dbReference type="ARBA" id="ARBA00022475"/>
    </source>
</evidence>
<dbReference type="InterPro" id="IPR036770">
    <property type="entry name" value="Ankyrin_rpt-contain_sf"/>
</dbReference>
<evidence type="ECO:0000256" key="11">
    <source>
        <dbReference type="ARBA" id="ARBA00023065"/>
    </source>
</evidence>
<dbReference type="EMBL" id="CM012449">
    <property type="protein sequence ID" value="RVE65196.1"/>
    <property type="molecule type" value="Genomic_DNA"/>
</dbReference>
<dbReference type="PANTHER" id="PTHR10582:SF5">
    <property type="entry name" value="TRANSIENT RECEPTOR POTENTIAL CATION CHANNEL SUBFAMILY V MEMBER 2"/>
    <property type="match status" value="1"/>
</dbReference>
<dbReference type="OrthoDB" id="533508at2759"/>
<sequence length="740" mass="85033">MKKKNPQDGDNPKRQGQKDRYDPMHKKVHIPMDTNNPLTSENMTERDNVSSATFTIHKVFKAVSQGDAAQLQGLLHYLQTNNKKLTSPDFVDETNGKTALLKALLTLKNGKNDTIEVLLDIAEKTQDLKELINASYTDPCYKGQTALHVAIERRSLELVKLLVQKGADVQAKANGTFFQNNGKLGFYFGELPLSLAACTNQPDIVSFLMENPDRRADLTDKDSQGNTVLHVLIIVADDSNETTEMISKIYDDILVKHNKIEKNSQIQLEDIENNQGLTPLKLAAKLGKIGVLQHMLNREFTDEETWLLSRKFPDYDYGPVHSSLYDISSIDTSVSNSVLEIIVYGNNIPNRPEMIKLEPLRSLLEDKWERFGAQLFLLNFFCYLMYLAILTTVAFYRKEGQPPFTVKNRPFDYLRCVGELICVFGAVVFMSRAIAIFHKKPPNLQLLFTDGISEILFFLQAALLLCCSILYFCGRKEYVSLLVLSLSLAWLNILYYTRGSKQLGIYYVMMQRMILSDLLHFLIVYGVLLIGFSAALVTLMDNSPTVHNDIQETVSCEKPSYNHLGFTTLELFKFTIGMGNLEFTDQVQYKEVFHILLICYIILTYILMLNMLIALMGNTVEQMSQQSETIWNLQRAFTILEMEKVPLMLRNKIQSKVSKLEFLHSTQKRNRKFVRVTEINWKKWRSDISFELEVEKEAMWNQQSTTTINNRESESRRSNKNTFFQRFRSRRGQQQQNTVV</sequence>
<evidence type="ECO:0000256" key="1">
    <source>
        <dbReference type="ARBA" id="ARBA00004651"/>
    </source>
</evidence>
<comment type="subcellular location">
    <subcellularLocation>
        <location evidence="1">Cell membrane</location>
        <topology evidence="1">Multi-pass membrane protein</topology>
    </subcellularLocation>
</comment>
<dbReference type="Pfam" id="PF00520">
    <property type="entry name" value="Ion_trans"/>
    <property type="match status" value="1"/>
</dbReference>
<dbReference type="FunFam" id="1.25.40.20:FF:000018">
    <property type="entry name" value="Transient receptor potential cation channel subfamily V member 1"/>
    <property type="match status" value="1"/>
</dbReference>
<feature type="region of interest" description="Disordered" evidence="16">
    <location>
        <begin position="703"/>
        <end position="740"/>
    </location>
</feature>
<dbReference type="GO" id="GO:0005886">
    <property type="term" value="C:plasma membrane"/>
    <property type="evidence" value="ECO:0007669"/>
    <property type="project" value="UniProtKB-SubCell"/>
</dbReference>
<keyword evidence="9 17" id="KW-1133">Transmembrane helix</keyword>
<evidence type="ECO:0000256" key="17">
    <source>
        <dbReference type="SAM" id="Phobius"/>
    </source>
</evidence>
<evidence type="ECO:0000313" key="19">
    <source>
        <dbReference type="EMBL" id="RVE65196.1"/>
    </source>
</evidence>
<reference evidence="19 20" key="2">
    <citation type="submission" date="2019-01" db="EMBL/GenBank/DDBJ databases">
        <title>A chromosome length genome reference of the Java medaka (oryzias javanicus).</title>
        <authorList>
            <person name="Herpin A."/>
            <person name="Takehana Y."/>
            <person name="Naruse K."/>
            <person name="Ansai S."/>
            <person name="Kawaguchi M."/>
        </authorList>
    </citation>
    <scope>NUCLEOTIDE SEQUENCE [LARGE SCALE GENOMIC DNA]</scope>
    <source>
        <strain evidence="19">RS831</strain>
        <tissue evidence="19">Whole body</tissue>
    </source>
</reference>
<evidence type="ECO:0000256" key="14">
    <source>
        <dbReference type="ARBA" id="ARBA00036634"/>
    </source>
</evidence>
<feature type="region of interest" description="Disordered" evidence="16">
    <location>
        <begin position="1"/>
        <end position="24"/>
    </location>
</feature>
<keyword evidence="4" id="KW-0109">Calcium transport</keyword>
<feature type="transmembrane region" description="Helical" evidence="17">
    <location>
        <begin position="592"/>
        <end position="615"/>
    </location>
</feature>
<name>A0A3S2P2N6_ORYJA</name>
<evidence type="ECO:0000256" key="9">
    <source>
        <dbReference type="ARBA" id="ARBA00022989"/>
    </source>
</evidence>
<dbReference type="InterPro" id="IPR008347">
    <property type="entry name" value="TrpV1-4"/>
</dbReference>
<evidence type="ECO:0000256" key="10">
    <source>
        <dbReference type="ARBA" id="ARBA00023043"/>
    </source>
</evidence>
<evidence type="ECO:0000256" key="6">
    <source>
        <dbReference type="ARBA" id="ARBA00022692"/>
    </source>
</evidence>
<dbReference type="PANTHER" id="PTHR10582">
    <property type="entry name" value="TRANSIENT RECEPTOR POTENTIAL ION CHANNEL PROTEIN"/>
    <property type="match status" value="1"/>
</dbReference>
<dbReference type="SMART" id="SM00248">
    <property type="entry name" value="ANK"/>
    <property type="match status" value="5"/>
</dbReference>
<proteinExistence type="predicted"/>
<dbReference type="Pfam" id="PF12796">
    <property type="entry name" value="Ank_2"/>
    <property type="match status" value="1"/>
</dbReference>
<dbReference type="InterPro" id="IPR002110">
    <property type="entry name" value="Ankyrin_rpt"/>
</dbReference>
<evidence type="ECO:0000313" key="20">
    <source>
        <dbReference type="Proteomes" id="UP000283210"/>
    </source>
</evidence>
<reference evidence="19 20" key="1">
    <citation type="submission" date="2018-11" db="EMBL/GenBank/DDBJ databases">
        <authorList>
            <person name="Lopez-Roques C."/>
            <person name="Donnadieu C."/>
            <person name="Bouchez O."/>
            <person name="Klopp C."/>
            <person name="Cabau C."/>
            <person name="Zahm M."/>
        </authorList>
    </citation>
    <scope>NUCLEOTIDE SEQUENCE [LARGE SCALE GENOMIC DNA]</scope>
    <source>
        <strain evidence="19">RS831</strain>
        <tissue evidence="19">Whole body</tissue>
    </source>
</reference>
<dbReference type="AlphaFoldDB" id="A0A3S2P2N6"/>
<evidence type="ECO:0000256" key="8">
    <source>
        <dbReference type="ARBA" id="ARBA00022837"/>
    </source>
</evidence>
<dbReference type="SUPFAM" id="SSF48403">
    <property type="entry name" value="Ankyrin repeat"/>
    <property type="match status" value="1"/>
</dbReference>
<keyword evidence="8" id="KW-0106">Calcium</keyword>
<evidence type="ECO:0000256" key="4">
    <source>
        <dbReference type="ARBA" id="ARBA00022568"/>
    </source>
</evidence>
<dbReference type="PROSITE" id="PS50297">
    <property type="entry name" value="ANK_REP_REGION"/>
    <property type="match status" value="1"/>
</dbReference>
<comment type="catalytic activity">
    <reaction evidence="14">
        <text>Ca(2+)(in) = Ca(2+)(out)</text>
        <dbReference type="Rhea" id="RHEA:29671"/>
        <dbReference type="ChEBI" id="CHEBI:29108"/>
    </reaction>
</comment>
<keyword evidence="20" id="KW-1185">Reference proteome</keyword>
<keyword evidence="10 15" id="KW-0040">ANK repeat</keyword>
<organism evidence="19 20">
    <name type="scientific">Oryzias javanicus</name>
    <name type="common">Javanese ricefish</name>
    <name type="synonym">Aplocheilus javanicus</name>
    <dbReference type="NCBI Taxonomy" id="123683"/>
    <lineage>
        <taxon>Eukaryota</taxon>
        <taxon>Metazoa</taxon>
        <taxon>Chordata</taxon>
        <taxon>Craniata</taxon>
        <taxon>Vertebrata</taxon>
        <taxon>Euteleostomi</taxon>
        <taxon>Actinopterygii</taxon>
        <taxon>Neopterygii</taxon>
        <taxon>Teleostei</taxon>
        <taxon>Neoteleostei</taxon>
        <taxon>Acanthomorphata</taxon>
        <taxon>Ovalentaria</taxon>
        <taxon>Atherinomorphae</taxon>
        <taxon>Beloniformes</taxon>
        <taxon>Adrianichthyidae</taxon>
        <taxon>Oryziinae</taxon>
        <taxon>Oryzias</taxon>
    </lineage>
</organism>
<dbReference type="NCBIfam" id="TIGR00870">
    <property type="entry name" value="trp"/>
    <property type="match status" value="1"/>
</dbReference>
<dbReference type="GO" id="GO:0098703">
    <property type="term" value="P:calcium ion import across plasma membrane"/>
    <property type="evidence" value="ECO:0007669"/>
    <property type="project" value="TreeGrafter"/>
</dbReference>
<evidence type="ECO:0000256" key="7">
    <source>
        <dbReference type="ARBA" id="ARBA00022737"/>
    </source>
</evidence>
<dbReference type="PRINTS" id="PR01768">
    <property type="entry name" value="TRPVRECEPTOR"/>
</dbReference>
<accession>A0A3S2P2N6</accession>
<dbReference type="Proteomes" id="UP000283210">
    <property type="component" value="Chromosome 13"/>
</dbReference>
<evidence type="ECO:0000259" key="18">
    <source>
        <dbReference type="Pfam" id="PF00520"/>
    </source>
</evidence>
<keyword evidence="3" id="KW-1003">Cell membrane</keyword>
<dbReference type="PROSITE" id="PS50088">
    <property type="entry name" value="ANK_REPEAT"/>
    <property type="match status" value="1"/>
</dbReference>
<evidence type="ECO:0000256" key="16">
    <source>
        <dbReference type="SAM" id="MobiDB-lite"/>
    </source>
</evidence>
<evidence type="ECO:0000256" key="2">
    <source>
        <dbReference type="ARBA" id="ARBA00022448"/>
    </source>
</evidence>
<dbReference type="InterPro" id="IPR024862">
    <property type="entry name" value="TRPV"/>
</dbReference>